<organism evidence="1 2">
    <name type="scientific">Mycena alexandri</name>
    <dbReference type="NCBI Taxonomy" id="1745969"/>
    <lineage>
        <taxon>Eukaryota</taxon>
        <taxon>Fungi</taxon>
        <taxon>Dikarya</taxon>
        <taxon>Basidiomycota</taxon>
        <taxon>Agaricomycotina</taxon>
        <taxon>Agaricomycetes</taxon>
        <taxon>Agaricomycetidae</taxon>
        <taxon>Agaricales</taxon>
        <taxon>Marasmiineae</taxon>
        <taxon>Mycenaceae</taxon>
        <taxon>Mycena</taxon>
    </lineage>
</organism>
<accession>A0AAD6S520</accession>
<reference evidence="1" key="1">
    <citation type="submission" date="2023-03" db="EMBL/GenBank/DDBJ databases">
        <title>Massive genome expansion in bonnet fungi (Mycena s.s.) driven by repeated elements and novel gene families across ecological guilds.</title>
        <authorList>
            <consortium name="Lawrence Berkeley National Laboratory"/>
            <person name="Harder C.B."/>
            <person name="Miyauchi S."/>
            <person name="Viragh M."/>
            <person name="Kuo A."/>
            <person name="Thoen E."/>
            <person name="Andreopoulos B."/>
            <person name="Lu D."/>
            <person name="Skrede I."/>
            <person name="Drula E."/>
            <person name="Henrissat B."/>
            <person name="Morin E."/>
            <person name="Kohler A."/>
            <person name="Barry K."/>
            <person name="LaButti K."/>
            <person name="Morin E."/>
            <person name="Salamov A."/>
            <person name="Lipzen A."/>
            <person name="Mereny Z."/>
            <person name="Hegedus B."/>
            <person name="Baldrian P."/>
            <person name="Stursova M."/>
            <person name="Weitz H."/>
            <person name="Taylor A."/>
            <person name="Grigoriev I.V."/>
            <person name="Nagy L.G."/>
            <person name="Martin F."/>
            <person name="Kauserud H."/>
        </authorList>
    </citation>
    <scope>NUCLEOTIDE SEQUENCE</scope>
    <source>
        <strain evidence="1">CBHHK200</strain>
    </source>
</reference>
<dbReference type="EMBL" id="JARJCM010000235">
    <property type="protein sequence ID" value="KAJ7021346.1"/>
    <property type="molecule type" value="Genomic_DNA"/>
</dbReference>
<evidence type="ECO:0000313" key="1">
    <source>
        <dbReference type="EMBL" id="KAJ7021346.1"/>
    </source>
</evidence>
<dbReference type="AlphaFoldDB" id="A0AAD6S520"/>
<protein>
    <submittedName>
        <fullName evidence="1">Uncharacterized protein</fullName>
    </submittedName>
</protein>
<comment type="caution">
    <text evidence="1">The sequence shown here is derived from an EMBL/GenBank/DDBJ whole genome shotgun (WGS) entry which is preliminary data.</text>
</comment>
<sequence length="353" mass="39920">MGLVVWIANRRKSTPGFVYIDDNFSAMVGKAMTFYPRYQRLFPTDQAELLELWNILRVDHELGKQVFGRVLVIIGFEVDANTMTFTMPQSKLTELLAGLKEFTAASSSKRLPRHPLLRFMEIAGWVNWAFNVYPLLKPALSHLYEKIGGKSNLKALVYVNHGIARDLVWFRGHVRNSAGVHILESLDWDVHEADVEAFCDASLSGLGIYFPAIGLGYQSNIPTAAPPPEVIFYFEALCVCWCLHRVADLVRQNGRVQARRIAIWTDNENTFHIFNSLRAKPGYNEILKSSVDVLIANRFQLRVLLIPGKQNIVADALSRWRNDIATAHHNATHPGNNLIIDSQLSPPEIPVYE</sequence>
<proteinExistence type="predicted"/>
<keyword evidence="2" id="KW-1185">Reference proteome</keyword>
<dbReference type="Proteomes" id="UP001218188">
    <property type="component" value="Unassembled WGS sequence"/>
</dbReference>
<dbReference type="PANTHER" id="PTHR33050:SF7">
    <property type="entry name" value="RIBONUCLEASE H"/>
    <property type="match status" value="1"/>
</dbReference>
<name>A0AAD6S520_9AGAR</name>
<dbReference type="PANTHER" id="PTHR33050">
    <property type="entry name" value="REVERSE TRANSCRIPTASE DOMAIN-CONTAINING PROTEIN"/>
    <property type="match status" value="1"/>
</dbReference>
<evidence type="ECO:0000313" key="2">
    <source>
        <dbReference type="Proteomes" id="UP001218188"/>
    </source>
</evidence>
<dbReference type="InterPro" id="IPR052055">
    <property type="entry name" value="Hepadnavirus_pol/RT"/>
</dbReference>
<gene>
    <name evidence="1" type="ORF">C8F04DRAFT_972993</name>
</gene>